<dbReference type="EMBL" id="QFOI01000017">
    <property type="protein sequence ID" value="PZP51928.1"/>
    <property type="molecule type" value="Genomic_DNA"/>
</dbReference>
<dbReference type="Pfam" id="PF04389">
    <property type="entry name" value="Peptidase_M28"/>
    <property type="match status" value="1"/>
</dbReference>
<dbReference type="PANTHER" id="PTHR12147">
    <property type="entry name" value="METALLOPEPTIDASE M28 FAMILY MEMBER"/>
    <property type="match status" value="1"/>
</dbReference>
<evidence type="ECO:0000313" key="4">
    <source>
        <dbReference type="Proteomes" id="UP000249645"/>
    </source>
</evidence>
<dbReference type="SUPFAM" id="SSF53187">
    <property type="entry name" value="Zn-dependent exopeptidases"/>
    <property type="match status" value="1"/>
</dbReference>
<dbReference type="AlphaFoldDB" id="A0A2W5F934"/>
<dbReference type="InterPro" id="IPR007484">
    <property type="entry name" value="Peptidase_M28"/>
</dbReference>
<keyword evidence="1" id="KW-0732">Signal</keyword>
<evidence type="ECO:0000256" key="1">
    <source>
        <dbReference type="SAM" id="SignalP"/>
    </source>
</evidence>
<dbReference type="PANTHER" id="PTHR12147:SF26">
    <property type="entry name" value="PEPTIDASE M28 DOMAIN-CONTAINING PROTEIN"/>
    <property type="match status" value="1"/>
</dbReference>
<dbReference type="Proteomes" id="UP000249645">
    <property type="component" value="Unassembled WGS sequence"/>
</dbReference>
<protein>
    <submittedName>
        <fullName evidence="3">Peptidase M28</fullName>
    </submittedName>
</protein>
<feature type="chain" id="PRO_5015965001" evidence="1">
    <location>
        <begin position="21"/>
        <end position="430"/>
    </location>
</feature>
<organism evidence="3 4">
    <name type="scientific">Pseudopedobacter saltans</name>
    <dbReference type="NCBI Taxonomy" id="151895"/>
    <lineage>
        <taxon>Bacteria</taxon>
        <taxon>Pseudomonadati</taxon>
        <taxon>Bacteroidota</taxon>
        <taxon>Sphingobacteriia</taxon>
        <taxon>Sphingobacteriales</taxon>
        <taxon>Sphingobacteriaceae</taxon>
        <taxon>Pseudopedobacter</taxon>
    </lineage>
</organism>
<feature type="signal peptide" evidence="1">
    <location>
        <begin position="1"/>
        <end position="20"/>
    </location>
</feature>
<comment type="caution">
    <text evidence="3">The sequence shown here is derived from an EMBL/GenBank/DDBJ whole genome shotgun (WGS) entry which is preliminary data.</text>
</comment>
<proteinExistence type="predicted"/>
<dbReference type="GO" id="GO:0006508">
    <property type="term" value="P:proteolysis"/>
    <property type="evidence" value="ECO:0007669"/>
    <property type="project" value="InterPro"/>
</dbReference>
<dbReference type="Gene3D" id="3.50.30.30">
    <property type="match status" value="1"/>
</dbReference>
<dbReference type="Gene3D" id="3.40.630.10">
    <property type="entry name" value="Zn peptidases"/>
    <property type="match status" value="1"/>
</dbReference>
<sequence length="430" mass="48773">MQKRFLAVVITVLSVLVASAQTNDKQDAIYGKKMVKKLAAKRMNGRGYYKKADAKAAKYIAQQMQNWYVAPFSGNTYKQSYQFPVNYFPDKMKVSIEGKNLQPGVDFLIGATSNSAKGKFNIVEGKRRDLLDTADMFSLVRKAKGNFLYFNNEKDSTESKEMTDIINQNMEYIQYSPDVVVKGIILYSSQKLTWTVLPYQGNKTIIELHKKIEAPTTIQVDVTAKFDSAYTTQNLAGYIRGRQKPDSFIVVSAHYDHLGRMGKRTLFPGGNDNASGTGFVLSLMRHYALHPPKYTMVFLFFSGEEIGLKGSEYFTQNPLFDLKKIKFLWNFDMAGTGKTGIQVVNSTIFTQQFAILDSINKATHLLTDIKVRGSAANSDHYWFYKKGVPCFFSYTLGGVNYHDINDTYKSLPFDAWGNYQLLVERFFDAL</sequence>
<name>A0A2W5F934_9SPHI</name>
<dbReference type="GO" id="GO:0008235">
    <property type="term" value="F:metalloexopeptidase activity"/>
    <property type="evidence" value="ECO:0007669"/>
    <property type="project" value="InterPro"/>
</dbReference>
<dbReference type="InterPro" id="IPR045175">
    <property type="entry name" value="M28_fam"/>
</dbReference>
<evidence type="ECO:0000259" key="2">
    <source>
        <dbReference type="Pfam" id="PF04389"/>
    </source>
</evidence>
<reference evidence="3 4" key="1">
    <citation type="submission" date="2017-11" db="EMBL/GenBank/DDBJ databases">
        <title>Infants hospitalized years apart are colonized by the same room-sourced microbial strains.</title>
        <authorList>
            <person name="Brooks B."/>
            <person name="Olm M.R."/>
            <person name="Firek B.A."/>
            <person name="Baker R."/>
            <person name="Thomas B.C."/>
            <person name="Morowitz M.J."/>
            <person name="Banfield J.F."/>
        </authorList>
    </citation>
    <scope>NUCLEOTIDE SEQUENCE [LARGE SCALE GENOMIC DNA]</scope>
    <source>
        <strain evidence="3">S2_009_000_R2_76</strain>
    </source>
</reference>
<evidence type="ECO:0000313" key="3">
    <source>
        <dbReference type="EMBL" id="PZP51928.1"/>
    </source>
</evidence>
<gene>
    <name evidence="3" type="ORF">DI598_01960</name>
</gene>
<feature type="domain" description="Peptidase M28" evidence="2">
    <location>
        <begin position="234"/>
        <end position="422"/>
    </location>
</feature>
<accession>A0A2W5F934</accession>